<feature type="compositionally biased region" description="Polar residues" evidence="12">
    <location>
        <begin position="822"/>
        <end position="832"/>
    </location>
</feature>
<dbReference type="SUPFAM" id="SSF57667">
    <property type="entry name" value="beta-beta-alpha zinc fingers"/>
    <property type="match status" value="2"/>
</dbReference>
<feature type="compositionally biased region" description="Basic and acidic residues" evidence="12">
    <location>
        <begin position="44"/>
        <end position="60"/>
    </location>
</feature>
<sequence length="1681" mass="185001">MEALESELTTEEQSRGQAQPQHTSPLGGSVPQPPSLQQRKQPQKAHEHEAKQPKRQSLERKRFRLQRKHAWDTETFEKDKSTRSSTHTGSAPESQVPSVERSSEIPTSTSHSTEEAAAKGTPKQKRDRRPQKPGKYVCTYCGRACAKPSVLQKHIRSHTGERPYPCAPCGFSFKTKSNLYKHRKSHTHRVKAGLTSGNKEEPSGQEETVSDSDNETIERSSSSSCTKKQGTASQATFKPESSPAEQLQGMGDSHAVKKRLAMRLSKIRQAPLDSSDEASSSFTLGSKGSTESGYFSRSESTEQSQDSPPDTSAKSYAEIILGKYGRLGHLQRASRHQHQLSAGQEGKGIPFNVPKKQVIDHITKLITINEAVVDTSKIDSVKPRRFSLSRRISSETAKVTALKESLVHCTKESEPLSKGTGSITLGVPCERFQNQTTTAPLLRSHSVPSAATTGDASNASNRNLRLSQSFDEQPQPQGNRRHGLLRRQPAIELPFGTDITPDKLTTPNTPFHYNILPVLEEKQRPLEPNKCEECGTDLKDWETYKTHKLNACRLNVSQQPEVFSGQAEHPQKMHPLNRPGALLMRKRRKEDSLELDDSSALSSLPMSAPAMVKDMTSGSYERPTKENIGSRLESEPTTSLKGISVIQHTSLFEKTEANVPFKSQGNEEPYLSKVMTHDVYHSLPQKKCQPYPAKPTSRKLVRQHNVQVPEILVTEEPNVVPRSLSVTISTTKETEKADEFQWPQRSSTLAQLPIEKLPPKKKRLRLAEAAQSSGESSFESLSLPRSPSEDSNISHASSRSASLEESSKPDADVASVRRSRATHTLTVPTGSHNPHREMRRSASEQAPHVPQPMAPISEIRSKSFDYSCLSPERSPAGWKERRKCLLIRHTTVRDTDEEELPSNSKPIGNPSQEMPKIISPGLSQSPGIHISHPLNQDQVNLGHLDQPQSLTEDLACQVFAQEIPKMSPLVYLGHQGSHHGPTGFPRGSSQGAARAHYSPLSTGLKLEIPAENRLDVPGLRAFLSQITNHQAYPQQSQFDISPSNELLRPTGKQSVVVRFQANTPTHADAIYTTLSQIPFSSSQELVSCGLNLGPIDATVSNLGLKVHLPTTYDSQEPCRSSGVGGSKRVLSPASSLELSPDSGQQQKRVKEEEDANEEDFEAIQTRTLSQQLQEKGSQTVGQKTDSKEPMVPSLHTSPSFSWCYLNYIKPNPSAQSDHHTSVYSSWCTSTCNPNPPGLTSKQVLSLLHCKQTHSPITYTMAAMSPAEGEKKELDGVQEPSLSEVRGTLHPDHTEAQHVPPTEKKSETLGKKDKEEEEGEETEDSLSNTSRCSEPPRVQICEGGYRSNEEYVYVRGRGRGRYVCEECGIRCKKPSMLRKHIRLHTDMRPYVCQHCNFAFKTKGNLTKHMKSKAHGKKCNEGSISCQDEPEDEEEEEDEEGGGGSEDYCSVGPETLEEHQFSDAEDSEEEGDEDDVPPLSTFSPEEAPKSPDSALSGHTHHQHREPAARRESLVHCPTSMPRPTPSTCPERPLSPNRPLVAVGPQPVGGSTALQATLSGSNVQHQATRLRDRPRTFPSRPSGGARLEVASSPPSPVPALLTLGPRCGPPRDGSRLFSHLPLHCQQLGRAPSLLIPIGGIHMVPPRCSPHVDLSPGPPPGGARDRPDPLRDKSTEPEPSKGSEI</sequence>
<dbReference type="FunFam" id="3.30.160.60:FF:001151">
    <property type="entry name" value="zinc finger homeobox protein 3"/>
    <property type="match status" value="1"/>
</dbReference>
<feature type="region of interest" description="Disordered" evidence="12">
    <location>
        <begin position="763"/>
        <end position="851"/>
    </location>
</feature>
<dbReference type="GO" id="GO:0000981">
    <property type="term" value="F:DNA-binding transcription factor activity, RNA polymerase II-specific"/>
    <property type="evidence" value="ECO:0007669"/>
    <property type="project" value="TreeGrafter"/>
</dbReference>
<evidence type="ECO:0000256" key="3">
    <source>
        <dbReference type="ARBA" id="ARBA00022723"/>
    </source>
</evidence>
<feature type="compositionally biased region" description="Acidic residues" evidence="12">
    <location>
        <begin position="1"/>
        <end position="10"/>
    </location>
</feature>
<dbReference type="Ensembl" id="ENSDCDT00010021677.1">
    <property type="protein sequence ID" value="ENSDCDP00010020414.1"/>
    <property type="gene ID" value="ENSDCDG00010009302.1"/>
</dbReference>
<feature type="region of interest" description="Disordered" evidence="12">
    <location>
        <begin position="1111"/>
        <end position="1193"/>
    </location>
</feature>
<dbReference type="PROSITE" id="PS50157">
    <property type="entry name" value="ZINC_FINGER_C2H2_2"/>
    <property type="match status" value="4"/>
</dbReference>
<feature type="region of interest" description="Disordered" evidence="12">
    <location>
        <begin position="1410"/>
        <end position="1593"/>
    </location>
</feature>
<keyword evidence="9" id="KW-0804">Transcription</keyword>
<feature type="compositionally biased region" description="Polar residues" evidence="12">
    <location>
        <begin position="446"/>
        <end position="478"/>
    </location>
</feature>
<dbReference type="InterPro" id="IPR051969">
    <property type="entry name" value="Zinc-finger_DNA-bd_regulators"/>
</dbReference>
<evidence type="ECO:0000313" key="14">
    <source>
        <dbReference type="Ensembl" id="ENSDCDP00010020414.1"/>
    </source>
</evidence>
<dbReference type="GO" id="GO:0005634">
    <property type="term" value="C:nucleus"/>
    <property type="evidence" value="ECO:0007669"/>
    <property type="project" value="UniProtKB-SubCell"/>
</dbReference>
<dbReference type="PROSITE" id="PS00028">
    <property type="entry name" value="ZINC_FINGER_C2H2_1"/>
    <property type="match status" value="4"/>
</dbReference>
<feature type="compositionally biased region" description="Acidic residues" evidence="12">
    <location>
        <begin position="1152"/>
        <end position="1161"/>
    </location>
</feature>
<feature type="compositionally biased region" description="Low complexity" evidence="12">
    <location>
        <begin position="767"/>
        <end position="783"/>
    </location>
</feature>
<feature type="compositionally biased region" description="Low complexity" evidence="12">
    <location>
        <begin position="791"/>
        <end position="804"/>
    </location>
</feature>
<comment type="similarity">
    <text evidence="2">Belongs to the krueppel C2H2-type zinc-finger protein family.</text>
</comment>
<dbReference type="GeneTree" id="ENSGT00940000157218"/>
<dbReference type="InterPro" id="IPR013087">
    <property type="entry name" value="Znf_C2H2_type"/>
</dbReference>
<feature type="compositionally biased region" description="Polar residues" evidence="12">
    <location>
        <begin position="1549"/>
        <end position="1564"/>
    </location>
</feature>
<dbReference type="SMART" id="SM00355">
    <property type="entry name" value="ZnF_C2H2"/>
    <property type="match status" value="5"/>
</dbReference>
<feature type="domain" description="C2H2-type" evidence="13">
    <location>
        <begin position="136"/>
        <end position="163"/>
    </location>
</feature>
<evidence type="ECO:0000313" key="15">
    <source>
        <dbReference type="Proteomes" id="UP000694580"/>
    </source>
</evidence>
<proteinExistence type="inferred from homology"/>
<feature type="compositionally biased region" description="Basic and acidic residues" evidence="12">
    <location>
        <begin position="1659"/>
        <end position="1681"/>
    </location>
</feature>
<feature type="region of interest" description="Disordered" evidence="12">
    <location>
        <begin position="437"/>
        <end position="508"/>
    </location>
</feature>
<feature type="compositionally biased region" description="Polar residues" evidence="12">
    <location>
        <begin position="1132"/>
        <end position="1146"/>
    </location>
</feature>
<keyword evidence="15" id="KW-1185">Reference proteome</keyword>
<dbReference type="InterPro" id="IPR036236">
    <property type="entry name" value="Znf_C2H2_sf"/>
</dbReference>
<accession>A0AAY4BHK9</accession>
<evidence type="ECO:0000256" key="4">
    <source>
        <dbReference type="ARBA" id="ARBA00022737"/>
    </source>
</evidence>
<feature type="region of interest" description="Disordered" evidence="12">
    <location>
        <begin position="1645"/>
        <end position="1681"/>
    </location>
</feature>
<feature type="compositionally biased region" description="Basic and acidic residues" evidence="12">
    <location>
        <begin position="69"/>
        <end position="82"/>
    </location>
</feature>
<keyword evidence="8" id="KW-0238">DNA-binding</keyword>
<feature type="domain" description="C2H2-type" evidence="13">
    <location>
        <begin position="164"/>
        <end position="191"/>
    </location>
</feature>
<evidence type="ECO:0000256" key="1">
    <source>
        <dbReference type="ARBA" id="ARBA00004123"/>
    </source>
</evidence>
<dbReference type="GO" id="GO:0000978">
    <property type="term" value="F:RNA polymerase II cis-regulatory region sequence-specific DNA binding"/>
    <property type="evidence" value="ECO:0007669"/>
    <property type="project" value="TreeGrafter"/>
</dbReference>
<organism evidence="14 15">
    <name type="scientific">Denticeps clupeoides</name>
    <name type="common">denticle herring</name>
    <dbReference type="NCBI Taxonomy" id="299321"/>
    <lineage>
        <taxon>Eukaryota</taxon>
        <taxon>Metazoa</taxon>
        <taxon>Chordata</taxon>
        <taxon>Craniata</taxon>
        <taxon>Vertebrata</taxon>
        <taxon>Euteleostomi</taxon>
        <taxon>Actinopterygii</taxon>
        <taxon>Neopterygii</taxon>
        <taxon>Teleostei</taxon>
        <taxon>Clupei</taxon>
        <taxon>Clupeiformes</taxon>
        <taxon>Denticipitoidei</taxon>
        <taxon>Denticipitidae</taxon>
        <taxon>Denticeps</taxon>
    </lineage>
</organism>
<dbReference type="GeneID" id="114770704"/>
<keyword evidence="6" id="KW-0862">Zinc</keyword>
<keyword evidence="3" id="KW-0479">Metal-binding</keyword>
<dbReference type="FunFam" id="3.30.160.60:FF:000594">
    <property type="entry name" value="Transcription factor HIVEP2"/>
    <property type="match status" value="1"/>
</dbReference>
<name>A0AAY4BHK9_9TELE</name>
<evidence type="ECO:0000256" key="7">
    <source>
        <dbReference type="ARBA" id="ARBA00023015"/>
    </source>
</evidence>
<dbReference type="RefSeq" id="XP_028820654.1">
    <property type="nucleotide sequence ID" value="XM_028964821.1"/>
</dbReference>
<dbReference type="RefSeq" id="XP_028820652.1">
    <property type="nucleotide sequence ID" value="XM_028964819.1"/>
</dbReference>
<feature type="region of interest" description="Disordered" evidence="12">
    <location>
        <begin position="1284"/>
        <end position="1338"/>
    </location>
</feature>
<feature type="region of interest" description="Disordered" evidence="12">
    <location>
        <begin position="1"/>
        <end position="133"/>
    </location>
</feature>
<dbReference type="PANTHER" id="PTHR45944">
    <property type="entry name" value="SCHNURRI, ISOFORM F"/>
    <property type="match status" value="1"/>
</dbReference>
<feature type="compositionally biased region" description="Polar residues" evidence="12">
    <location>
        <begin position="277"/>
        <end position="312"/>
    </location>
</feature>
<evidence type="ECO:0000256" key="9">
    <source>
        <dbReference type="ARBA" id="ARBA00023163"/>
    </source>
</evidence>
<reference evidence="14" key="3">
    <citation type="submission" date="2025-09" db="UniProtKB">
        <authorList>
            <consortium name="Ensembl"/>
        </authorList>
    </citation>
    <scope>IDENTIFICATION</scope>
</reference>
<evidence type="ECO:0000256" key="12">
    <source>
        <dbReference type="SAM" id="MobiDB-lite"/>
    </source>
</evidence>
<feature type="compositionally biased region" description="Basic and acidic residues" evidence="12">
    <location>
        <begin position="1502"/>
        <end position="1511"/>
    </location>
</feature>
<protein>
    <recommendedName>
        <fullName evidence="13">C2H2-type domain-containing protein</fullName>
    </recommendedName>
</protein>
<feature type="compositionally biased region" description="Polar residues" evidence="12">
    <location>
        <begin position="1164"/>
        <end position="1183"/>
    </location>
</feature>
<reference evidence="14 15" key="1">
    <citation type="submission" date="2020-06" db="EMBL/GenBank/DDBJ databases">
        <authorList>
            <consortium name="Wellcome Sanger Institute Data Sharing"/>
        </authorList>
    </citation>
    <scope>NUCLEOTIDE SEQUENCE [LARGE SCALE GENOMIC DNA]</scope>
</reference>
<feature type="compositionally biased region" description="Basic residues" evidence="12">
    <location>
        <begin position="122"/>
        <end position="132"/>
    </location>
</feature>
<feature type="region of interest" description="Disordered" evidence="12">
    <location>
        <begin position="271"/>
        <end position="312"/>
    </location>
</feature>
<evidence type="ECO:0000256" key="5">
    <source>
        <dbReference type="ARBA" id="ARBA00022771"/>
    </source>
</evidence>
<evidence type="ECO:0000259" key="13">
    <source>
        <dbReference type="PROSITE" id="PS50157"/>
    </source>
</evidence>
<feature type="compositionally biased region" description="Polar residues" evidence="12">
    <location>
        <begin position="83"/>
        <end position="97"/>
    </location>
</feature>
<dbReference type="Proteomes" id="UP000694580">
    <property type="component" value="Chromosome 20"/>
</dbReference>
<dbReference type="Pfam" id="PF00096">
    <property type="entry name" value="zf-C2H2"/>
    <property type="match status" value="4"/>
</dbReference>
<keyword evidence="7" id="KW-0805">Transcription regulation</keyword>
<keyword evidence="4" id="KW-0677">Repeat</keyword>
<keyword evidence="10" id="KW-0539">Nucleus</keyword>
<feature type="compositionally biased region" description="Acidic residues" evidence="12">
    <location>
        <begin position="1426"/>
        <end position="1439"/>
    </location>
</feature>
<dbReference type="GO" id="GO:0008270">
    <property type="term" value="F:zinc ion binding"/>
    <property type="evidence" value="ECO:0007669"/>
    <property type="project" value="UniProtKB-KW"/>
</dbReference>
<gene>
    <name evidence="14" type="primary">hivep3a</name>
</gene>
<evidence type="ECO:0000256" key="2">
    <source>
        <dbReference type="ARBA" id="ARBA00006991"/>
    </source>
</evidence>
<dbReference type="RefSeq" id="XP_028820653.1">
    <property type="nucleotide sequence ID" value="XM_028964820.1"/>
</dbReference>
<feature type="compositionally biased region" description="Acidic residues" evidence="12">
    <location>
        <begin position="1314"/>
        <end position="1323"/>
    </location>
</feature>
<evidence type="ECO:0000256" key="11">
    <source>
        <dbReference type="PROSITE-ProRule" id="PRU00042"/>
    </source>
</evidence>
<dbReference type="GO" id="GO:0042802">
    <property type="term" value="F:identical protein binding"/>
    <property type="evidence" value="ECO:0007669"/>
    <property type="project" value="UniProtKB-ARBA"/>
</dbReference>
<feature type="compositionally biased region" description="Basic residues" evidence="12">
    <location>
        <begin position="180"/>
        <end position="191"/>
    </location>
</feature>
<feature type="compositionally biased region" description="Polar residues" evidence="12">
    <location>
        <begin position="15"/>
        <end position="26"/>
    </location>
</feature>
<reference evidence="14" key="2">
    <citation type="submission" date="2025-08" db="UniProtKB">
        <authorList>
            <consortium name="Ensembl"/>
        </authorList>
    </citation>
    <scope>IDENTIFICATION</scope>
</reference>
<feature type="region of interest" description="Disordered" evidence="12">
    <location>
        <begin position="180"/>
        <end position="254"/>
    </location>
</feature>
<dbReference type="PANTHER" id="PTHR45944:SF6">
    <property type="entry name" value="HIVEP ZINC FINGER 3A"/>
    <property type="match status" value="1"/>
</dbReference>
<feature type="domain" description="C2H2-type" evidence="13">
    <location>
        <begin position="1361"/>
        <end position="1388"/>
    </location>
</feature>
<feature type="domain" description="C2H2-type" evidence="13">
    <location>
        <begin position="1389"/>
        <end position="1413"/>
    </location>
</feature>
<evidence type="ECO:0000256" key="10">
    <source>
        <dbReference type="ARBA" id="ARBA00023242"/>
    </source>
</evidence>
<evidence type="ECO:0000256" key="8">
    <source>
        <dbReference type="ARBA" id="ARBA00023125"/>
    </source>
</evidence>
<comment type="subcellular location">
    <subcellularLocation>
        <location evidence="1">Nucleus</location>
    </subcellularLocation>
</comment>
<dbReference type="FunFam" id="3.30.160.60:FF:000508">
    <property type="entry name" value="Myeloid zinc finger 1"/>
    <property type="match status" value="1"/>
</dbReference>
<feature type="compositionally biased region" description="Basic and acidic residues" evidence="12">
    <location>
        <begin position="1286"/>
        <end position="1313"/>
    </location>
</feature>
<feature type="compositionally biased region" description="Polar residues" evidence="12">
    <location>
        <begin position="219"/>
        <end position="236"/>
    </location>
</feature>
<keyword evidence="5 11" id="KW-0863">Zinc-finger</keyword>
<feature type="region of interest" description="Disordered" evidence="12">
    <location>
        <begin position="615"/>
        <end position="636"/>
    </location>
</feature>
<dbReference type="Gene3D" id="3.30.160.60">
    <property type="entry name" value="Classic Zinc Finger"/>
    <property type="match status" value="4"/>
</dbReference>
<feature type="compositionally biased region" description="Acidic residues" evidence="12">
    <location>
        <begin position="1461"/>
        <end position="1474"/>
    </location>
</feature>
<evidence type="ECO:0000256" key="6">
    <source>
        <dbReference type="ARBA" id="ARBA00022833"/>
    </source>
</evidence>